<feature type="domain" description="Protein kinase" evidence="5">
    <location>
        <begin position="17"/>
        <end position="279"/>
    </location>
</feature>
<keyword evidence="4" id="KW-0723">Serine/threonine-protein kinase</keyword>
<evidence type="ECO:0000256" key="2">
    <source>
        <dbReference type="ARBA" id="ARBA00022840"/>
    </source>
</evidence>
<dbReference type="AlphaFoldDB" id="A0A668A849"/>
<keyword evidence="1 3" id="KW-0547">Nucleotide-binding</keyword>
<protein>
    <submittedName>
        <fullName evidence="6">Receptor-interacting serine-threonine kinase 3</fullName>
    </submittedName>
</protein>
<evidence type="ECO:0000313" key="7">
    <source>
        <dbReference type="Proteomes" id="UP000472263"/>
    </source>
</evidence>
<keyword evidence="4" id="KW-0808">Transferase</keyword>
<dbReference type="Proteomes" id="UP000472263">
    <property type="component" value="Chromosome 18"/>
</dbReference>
<reference evidence="6" key="3">
    <citation type="submission" date="2025-09" db="UniProtKB">
        <authorList>
            <consortium name="Ensembl"/>
        </authorList>
    </citation>
    <scope>IDENTIFICATION</scope>
</reference>
<dbReference type="PANTHER" id="PTHR44329">
    <property type="entry name" value="SERINE/THREONINE-PROTEIN KINASE TNNI3K-RELATED"/>
    <property type="match status" value="1"/>
</dbReference>
<dbReference type="PROSITE" id="PS00107">
    <property type="entry name" value="PROTEIN_KINASE_ATP"/>
    <property type="match status" value="1"/>
</dbReference>
<keyword evidence="7" id="KW-1185">Reference proteome</keyword>
<accession>A0A668A849</accession>
<name>A0A668A849_9TELE</name>
<dbReference type="InParanoid" id="A0A668A849"/>
<dbReference type="PIRSF" id="PIRSF000654">
    <property type="entry name" value="Integrin-linked_kinase"/>
    <property type="match status" value="1"/>
</dbReference>
<dbReference type="GO" id="GO:0004706">
    <property type="term" value="F:JUN kinase kinase kinase activity"/>
    <property type="evidence" value="ECO:0007669"/>
    <property type="project" value="TreeGrafter"/>
</dbReference>
<dbReference type="InterPro" id="IPR051681">
    <property type="entry name" value="Ser/Thr_Kinases-Pseudokinases"/>
</dbReference>
<dbReference type="GeneTree" id="ENSGT00940000160206"/>
<dbReference type="Gene3D" id="1.10.510.10">
    <property type="entry name" value="Transferase(Phosphotransferase) domain 1"/>
    <property type="match status" value="1"/>
</dbReference>
<evidence type="ECO:0000313" key="6">
    <source>
        <dbReference type="Ensembl" id="ENSMMDP00005047348.1"/>
    </source>
</evidence>
<dbReference type="Pfam" id="PF00069">
    <property type="entry name" value="Pkinase"/>
    <property type="match status" value="1"/>
</dbReference>
<reference evidence="6" key="2">
    <citation type="submission" date="2025-08" db="UniProtKB">
        <authorList>
            <consortium name="Ensembl"/>
        </authorList>
    </citation>
    <scope>IDENTIFICATION</scope>
</reference>
<dbReference type="PROSITE" id="PS50011">
    <property type="entry name" value="PROTEIN_KINASE_DOM"/>
    <property type="match status" value="1"/>
</dbReference>
<dbReference type="PANTHER" id="PTHR44329:SF297">
    <property type="entry name" value="RECEPTOR-INTERACTING SERINE_THREONINE-PROTEIN KINASE 3"/>
    <property type="match status" value="1"/>
</dbReference>
<dbReference type="InterPro" id="IPR008271">
    <property type="entry name" value="Ser/Thr_kinase_AS"/>
</dbReference>
<feature type="binding site" evidence="3">
    <location>
        <position position="46"/>
    </location>
    <ligand>
        <name>ATP</name>
        <dbReference type="ChEBI" id="CHEBI:30616"/>
    </ligand>
</feature>
<comment type="similarity">
    <text evidence="4">Belongs to the protein kinase superfamily.</text>
</comment>
<evidence type="ECO:0000256" key="1">
    <source>
        <dbReference type="ARBA" id="ARBA00022741"/>
    </source>
</evidence>
<dbReference type="InterPro" id="IPR011009">
    <property type="entry name" value="Kinase-like_dom_sf"/>
</dbReference>
<dbReference type="InterPro" id="IPR000719">
    <property type="entry name" value="Prot_kinase_dom"/>
</dbReference>
<dbReference type="SUPFAM" id="SSF56112">
    <property type="entry name" value="Protein kinase-like (PK-like)"/>
    <property type="match status" value="1"/>
</dbReference>
<sequence>MSRLSCKSPELIVDSCLQSWHVIGSGGFGQIYKARHCKWGCDVAVKLLHYDDGSSSSLLHEVDMMCQGSSPFILQVLGVFQGRLPPSVLPSPSLSSQLGLVMEFMERGSLASLQEALCGAPPWPLAFRLAHQVALGMNFLHSRSPAILHLDLKPSNVLLDSSLNAKLTDFGLARYSHSVTRASKRKNDDEGGTISYMPPEAFNISYREDNYTDLYAISSVVRLRISEGDRPPLHVIDRGQAAGLSNLMQLMESCWDPTASQRPSCITVTEGLFDIHKHAINGAVHRVVLQLVMMELPDTR</sequence>
<dbReference type="SMART" id="SM00220">
    <property type="entry name" value="S_TKc"/>
    <property type="match status" value="1"/>
</dbReference>
<evidence type="ECO:0000256" key="4">
    <source>
        <dbReference type="RuleBase" id="RU000304"/>
    </source>
</evidence>
<proteinExistence type="inferred from homology"/>
<organism evidence="6 7">
    <name type="scientific">Myripristis murdjan</name>
    <name type="common">pinecone soldierfish</name>
    <dbReference type="NCBI Taxonomy" id="586833"/>
    <lineage>
        <taxon>Eukaryota</taxon>
        <taxon>Metazoa</taxon>
        <taxon>Chordata</taxon>
        <taxon>Craniata</taxon>
        <taxon>Vertebrata</taxon>
        <taxon>Euteleostomi</taxon>
        <taxon>Actinopterygii</taxon>
        <taxon>Neopterygii</taxon>
        <taxon>Teleostei</taxon>
        <taxon>Neoteleostei</taxon>
        <taxon>Acanthomorphata</taxon>
        <taxon>Holocentriformes</taxon>
        <taxon>Holocentridae</taxon>
        <taxon>Myripristis</taxon>
    </lineage>
</organism>
<evidence type="ECO:0000256" key="3">
    <source>
        <dbReference type="PROSITE-ProRule" id="PRU10141"/>
    </source>
</evidence>
<evidence type="ECO:0000259" key="5">
    <source>
        <dbReference type="PROSITE" id="PS50011"/>
    </source>
</evidence>
<dbReference type="GO" id="GO:0005524">
    <property type="term" value="F:ATP binding"/>
    <property type="evidence" value="ECO:0007669"/>
    <property type="project" value="UniProtKB-UniRule"/>
</dbReference>
<dbReference type="InterPro" id="IPR017441">
    <property type="entry name" value="Protein_kinase_ATP_BS"/>
</dbReference>
<keyword evidence="2 3" id="KW-0067">ATP-binding</keyword>
<dbReference type="PROSITE" id="PS00108">
    <property type="entry name" value="PROTEIN_KINASE_ST"/>
    <property type="match status" value="1"/>
</dbReference>
<reference evidence="6" key="1">
    <citation type="submission" date="2019-06" db="EMBL/GenBank/DDBJ databases">
        <authorList>
            <consortium name="Wellcome Sanger Institute Data Sharing"/>
        </authorList>
    </citation>
    <scope>NUCLEOTIDE SEQUENCE [LARGE SCALE GENOMIC DNA]</scope>
</reference>
<keyword evidence="4" id="KW-0418">Kinase</keyword>
<dbReference type="Ensembl" id="ENSMMDT00005048291.1">
    <property type="protein sequence ID" value="ENSMMDP00005047348.1"/>
    <property type="gene ID" value="ENSMMDG00005021601.1"/>
</dbReference>